<evidence type="ECO:0000313" key="2">
    <source>
        <dbReference type="EMBL" id="SNT61614.1"/>
    </source>
</evidence>
<sequence length="132" mass="13899">MGLHGVRGAGYRPCVQAMPDRSNSWRISPAIPTIANCALAALWFFSALGGWGDAAFCGEDDGHDPGCGAGFTDAVRLSSPLALLATAIAITAWAARTIRRRPDRLDAFLTVAAIIWVLAEAVLFIGGYLAKP</sequence>
<keyword evidence="1" id="KW-0812">Transmembrane</keyword>
<protein>
    <submittedName>
        <fullName evidence="2">Uncharacterized protein</fullName>
    </submittedName>
</protein>
<keyword evidence="1" id="KW-1133">Transmembrane helix</keyword>
<keyword evidence="3" id="KW-1185">Reference proteome</keyword>
<evidence type="ECO:0000313" key="3">
    <source>
        <dbReference type="Proteomes" id="UP000198318"/>
    </source>
</evidence>
<name>A0A239P4M3_9ACTN</name>
<feature type="transmembrane region" description="Helical" evidence="1">
    <location>
        <begin position="77"/>
        <end position="95"/>
    </location>
</feature>
<organism evidence="2 3">
    <name type="scientific">Actinomadura meyerae</name>
    <dbReference type="NCBI Taxonomy" id="240840"/>
    <lineage>
        <taxon>Bacteria</taxon>
        <taxon>Bacillati</taxon>
        <taxon>Actinomycetota</taxon>
        <taxon>Actinomycetes</taxon>
        <taxon>Streptosporangiales</taxon>
        <taxon>Thermomonosporaceae</taxon>
        <taxon>Actinomadura</taxon>
    </lineage>
</organism>
<dbReference type="Proteomes" id="UP000198318">
    <property type="component" value="Unassembled WGS sequence"/>
</dbReference>
<gene>
    <name evidence="2" type="ORF">SAMN05443665_10651</name>
</gene>
<feature type="transmembrane region" description="Helical" evidence="1">
    <location>
        <begin position="27"/>
        <end position="45"/>
    </location>
</feature>
<accession>A0A239P4M3</accession>
<dbReference type="EMBL" id="FZOR01000065">
    <property type="protein sequence ID" value="SNT61614.1"/>
    <property type="molecule type" value="Genomic_DNA"/>
</dbReference>
<dbReference type="AlphaFoldDB" id="A0A239P4M3"/>
<keyword evidence="1" id="KW-0472">Membrane</keyword>
<evidence type="ECO:0000256" key="1">
    <source>
        <dbReference type="SAM" id="Phobius"/>
    </source>
</evidence>
<proteinExistence type="predicted"/>
<reference evidence="2 3" key="1">
    <citation type="submission" date="2017-06" db="EMBL/GenBank/DDBJ databases">
        <authorList>
            <person name="Kim H.J."/>
            <person name="Triplett B.A."/>
        </authorList>
    </citation>
    <scope>NUCLEOTIDE SEQUENCE [LARGE SCALE GENOMIC DNA]</scope>
    <source>
        <strain evidence="2 3">DSM 44715</strain>
    </source>
</reference>
<feature type="transmembrane region" description="Helical" evidence="1">
    <location>
        <begin position="107"/>
        <end position="130"/>
    </location>
</feature>